<dbReference type="RefSeq" id="WP_346178092.1">
    <property type="nucleotide sequence ID" value="NZ_BAAASD010000040.1"/>
</dbReference>
<evidence type="ECO:0000259" key="10">
    <source>
        <dbReference type="PROSITE" id="PS50011"/>
    </source>
</evidence>
<keyword evidence="9" id="KW-0472">Membrane</keyword>
<keyword evidence="9" id="KW-1133">Transmembrane helix</keyword>
<dbReference type="Gene3D" id="3.30.200.20">
    <property type="entry name" value="Phosphorylase Kinase, domain 1"/>
    <property type="match status" value="1"/>
</dbReference>
<keyword evidence="12" id="KW-1185">Reference proteome</keyword>
<comment type="caution">
    <text evidence="11">The sequence shown here is derived from an EMBL/GenBank/DDBJ whole genome shotgun (WGS) entry which is preliminary data.</text>
</comment>
<dbReference type="CDD" id="cd14014">
    <property type="entry name" value="STKc_PknB_like"/>
    <property type="match status" value="1"/>
</dbReference>
<dbReference type="PROSITE" id="PS00107">
    <property type="entry name" value="PROTEIN_KINASE_ATP"/>
    <property type="match status" value="1"/>
</dbReference>
<dbReference type="PANTHER" id="PTHR43289:SF6">
    <property type="entry name" value="SERINE_THREONINE-PROTEIN KINASE NEKL-3"/>
    <property type="match status" value="1"/>
</dbReference>
<evidence type="ECO:0000256" key="2">
    <source>
        <dbReference type="ARBA" id="ARBA00022527"/>
    </source>
</evidence>
<evidence type="ECO:0000256" key="9">
    <source>
        <dbReference type="SAM" id="Phobius"/>
    </source>
</evidence>
<gene>
    <name evidence="11" type="ORF">GCM10010246_67250</name>
</gene>
<protein>
    <recommendedName>
        <fullName evidence="1">non-specific serine/threonine protein kinase</fullName>
        <ecNumber evidence="1">2.7.11.1</ecNumber>
    </recommendedName>
</protein>
<dbReference type="Gene3D" id="1.10.510.10">
    <property type="entry name" value="Transferase(Phosphotransferase) domain 1"/>
    <property type="match status" value="1"/>
</dbReference>
<evidence type="ECO:0000256" key="4">
    <source>
        <dbReference type="ARBA" id="ARBA00022741"/>
    </source>
</evidence>
<keyword evidence="2" id="KW-0723">Serine/threonine-protein kinase</keyword>
<evidence type="ECO:0000256" key="5">
    <source>
        <dbReference type="ARBA" id="ARBA00022777"/>
    </source>
</evidence>
<feature type="transmembrane region" description="Helical" evidence="9">
    <location>
        <begin position="483"/>
        <end position="502"/>
    </location>
</feature>
<feature type="transmembrane region" description="Helical" evidence="9">
    <location>
        <begin position="421"/>
        <end position="440"/>
    </location>
</feature>
<keyword evidence="9" id="KW-0812">Transmembrane</keyword>
<dbReference type="PROSITE" id="PS00108">
    <property type="entry name" value="PROTEIN_KINASE_ST"/>
    <property type="match status" value="1"/>
</dbReference>
<feature type="binding site" evidence="7">
    <location>
        <position position="42"/>
    </location>
    <ligand>
        <name>ATP</name>
        <dbReference type="ChEBI" id="CHEBI:30616"/>
    </ligand>
</feature>
<dbReference type="Proteomes" id="UP001500253">
    <property type="component" value="Unassembled WGS sequence"/>
</dbReference>
<dbReference type="EC" id="2.7.11.1" evidence="1"/>
<name>A0ABN3GZD6_9ACTN</name>
<keyword evidence="4 7" id="KW-0547">Nucleotide-binding</keyword>
<feature type="compositionally biased region" description="Low complexity" evidence="8">
    <location>
        <begin position="305"/>
        <end position="316"/>
    </location>
</feature>
<accession>A0ABN3GZD6</accession>
<feature type="transmembrane region" description="Helical" evidence="9">
    <location>
        <begin position="452"/>
        <end position="471"/>
    </location>
</feature>
<dbReference type="Pfam" id="PF00069">
    <property type="entry name" value="Pkinase"/>
    <property type="match status" value="1"/>
</dbReference>
<feature type="compositionally biased region" description="Pro residues" evidence="8">
    <location>
        <begin position="317"/>
        <end position="331"/>
    </location>
</feature>
<evidence type="ECO:0000256" key="1">
    <source>
        <dbReference type="ARBA" id="ARBA00012513"/>
    </source>
</evidence>
<dbReference type="EMBL" id="BAAASD010000040">
    <property type="protein sequence ID" value="GAA2365176.1"/>
    <property type="molecule type" value="Genomic_DNA"/>
</dbReference>
<dbReference type="SUPFAM" id="SSF56112">
    <property type="entry name" value="Protein kinase-like (PK-like)"/>
    <property type="match status" value="1"/>
</dbReference>
<keyword evidence="3" id="KW-0808">Transferase</keyword>
<reference evidence="11 12" key="1">
    <citation type="journal article" date="2019" name="Int. J. Syst. Evol. Microbiol.">
        <title>The Global Catalogue of Microorganisms (GCM) 10K type strain sequencing project: providing services to taxonomists for standard genome sequencing and annotation.</title>
        <authorList>
            <consortium name="The Broad Institute Genomics Platform"/>
            <consortium name="The Broad Institute Genome Sequencing Center for Infectious Disease"/>
            <person name="Wu L."/>
            <person name="Ma J."/>
        </authorList>
    </citation>
    <scope>NUCLEOTIDE SEQUENCE [LARGE SCALE GENOMIC DNA]</scope>
    <source>
        <strain evidence="11 12">JCM 4316</strain>
    </source>
</reference>
<dbReference type="InterPro" id="IPR000719">
    <property type="entry name" value="Prot_kinase_dom"/>
</dbReference>
<evidence type="ECO:0000256" key="6">
    <source>
        <dbReference type="ARBA" id="ARBA00022840"/>
    </source>
</evidence>
<evidence type="ECO:0000256" key="8">
    <source>
        <dbReference type="SAM" id="MobiDB-lite"/>
    </source>
</evidence>
<organism evidence="11 12">
    <name type="scientific">Streptomyces cuspidosporus</name>
    <dbReference type="NCBI Taxonomy" id="66882"/>
    <lineage>
        <taxon>Bacteria</taxon>
        <taxon>Bacillati</taxon>
        <taxon>Actinomycetota</taxon>
        <taxon>Actinomycetes</taxon>
        <taxon>Kitasatosporales</taxon>
        <taxon>Streptomycetaceae</taxon>
        <taxon>Streptomyces</taxon>
    </lineage>
</organism>
<dbReference type="PANTHER" id="PTHR43289">
    <property type="entry name" value="MITOGEN-ACTIVATED PROTEIN KINASE KINASE KINASE 20-RELATED"/>
    <property type="match status" value="1"/>
</dbReference>
<evidence type="ECO:0000313" key="11">
    <source>
        <dbReference type="EMBL" id="GAA2365176.1"/>
    </source>
</evidence>
<keyword evidence="5" id="KW-0418">Kinase</keyword>
<dbReference type="InterPro" id="IPR008271">
    <property type="entry name" value="Ser/Thr_kinase_AS"/>
</dbReference>
<dbReference type="SMART" id="SM00220">
    <property type="entry name" value="S_TKc"/>
    <property type="match status" value="1"/>
</dbReference>
<evidence type="ECO:0000256" key="3">
    <source>
        <dbReference type="ARBA" id="ARBA00022679"/>
    </source>
</evidence>
<feature type="domain" description="Protein kinase" evidence="10">
    <location>
        <begin position="13"/>
        <end position="293"/>
    </location>
</feature>
<evidence type="ECO:0000256" key="7">
    <source>
        <dbReference type="PROSITE-ProRule" id="PRU10141"/>
    </source>
</evidence>
<sequence length="532" mass="54900">MLGPGAELASGRYVVREQLGQGGMAAVYRAHDTGLDRVVAVKVMHGELGRDPSFRQRFKREAQLAAKLAHPNVVGVHDIGEEPDPGGAGEPMPYLVMEFVGGQSLRERVERGPVGVDEALRITGDVLSGLEASHALGIVHRDIKPANVMLTADGRVKVMDFGIARAVQSAESALTGTGTVLGSAPYMAPEQATGGEVDGRTDLYAVGVMLYQLLSGRLPFEGDSVPTLLFKHVYAEPPALAEAGVHVSPAVQELVTRALAKTPGERYADAGAMRERVETARTGTAGPPPHQATLPASAVPPAPPVASWHAASTQPARPGPIPPGPPAPPTQPAWVAATPPGPLAPPTPPAPAAPAAFTPAPAPPYAQSASSFPAAPAAPAAFAPAPARRRGRQLDSPYRLLTAMGALPLAFLLVAKVFHSFPVPFALFLIAELLLGFVAVRGGPDGLEAARCSLVTGLAVVPLTLITGAVMTAAVDLPGQAETYFRAFWGLPAAVVGICYGAQSLQQPRPQGRGRAIAGVAINSLSLVFLGG</sequence>
<dbReference type="PROSITE" id="PS50011">
    <property type="entry name" value="PROTEIN_KINASE_DOM"/>
    <property type="match status" value="1"/>
</dbReference>
<dbReference type="InterPro" id="IPR011009">
    <property type="entry name" value="Kinase-like_dom_sf"/>
</dbReference>
<dbReference type="InterPro" id="IPR017441">
    <property type="entry name" value="Protein_kinase_ATP_BS"/>
</dbReference>
<evidence type="ECO:0000313" key="12">
    <source>
        <dbReference type="Proteomes" id="UP001500253"/>
    </source>
</evidence>
<feature type="region of interest" description="Disordered" evidence="8">
    <location>
        <begin position="280"/>
        <end position="359"/>
    </location>
</feature>
<keyword evidence="6 7" id="KW-0067">ATP-binding</keyword>
<feature type="compositionally biased region" description="Pro residues" evidence="8">
    <location>
        <begin position="339"/>
        <end position="352"/>
    </location>
</feature>
<proteinExistence type="predicted"/>